<dbReference type="GO" id="GO:0005737">
    <property type="term" value="C:cytoplasm"/>
    <property type="evidence" value="ECO:0007669"/>
    <property type="project" value="UniProtKB-SubCell"/>
</dbReference>
<dbReference type="HAMAP" id="MF_00047">
    <property type="entry name" value="Dala_Dala_lig"/>
    <property type="match status" value="1"/>
</dbReference>
<dbReference type="PANTHER" id="PTHR23132">
    <property type="entry name" value="D-ALANINE--D-ALANINE LIGASE"/>
    <property type="match status" value="1"/>
</dbReference>
<evidence type="ECO:0000259" key="8">
    <source>
        <dbReference type="PROSITE" id="PS50975"/>
    </source>
</evidence>
<organism evidence="9 10">
    <name type="scientific">Pseudoclavibacter terrae</name>
    <dbReference type="NCBI Taxonomy" id="1530195"/>
    <lineage>
        <taxon>Bacteria</taxon>
        <taxon>Bacillati</taxon>
        <taxon>Actinomycetota</taxon>
        <taxon>Actinomycetes</taxon>
        <taxon>Micrococcales</taxon>
        <taxon>Microbacteriaceae</taxon>
        <taxon>Pseudoclavibacter</taxon>
    </lineage>
</organism>
<reference evidence="9 10" key="1">
    <citation type="submission" date="2019-09" db="EMBL/GenBank/DDBJ databases">
        <title>Phylogeny of genus Pseudoclavibacter and closely related genus.</title>
        <authorList>
            <person name="Li Y."/>
        </authorList>
    </citation>
    <scope>NUCLEOTIDE SEQUENCE [LARGE SCALE GENOMIC DNA]</scope>
    <source>
        <strain evidence="9 10">THG-MD12</strain>
    </source>
</reference>
<evidence type="ECO:0000313" key="10">
    <source>
        <dbReference type="Proteomes" id="UP000490386"/>
    </source>
</evidence>
<dbReference type="EC" id="6.3.2.4" evidence="4"/>
<comment type="catalytic activity">
    <reaction evidence="4">
        <text>2 D-alanine + ATP = D-alanyl-D-alanine + ADP + phosphate + H(+)</text>
        <dbReference type="Rhea" id="RHEA:11224"/>
        <dbReference type="ChEBI" id="CHEBI:15378"/>
        <dbReference type="ChEBI" id="CHEBI:30616"/>
        <dbReference type="ChEBI" id="CHEBI:43474"/>
        <dbReference type="ChEBI" id="CHEBI:57416"/>
        <dbReference type="ChEBI" id="CHEBI:57822"/>
        <dbReference type="ChEBI" id="CHEBI:456216"/>
        <dbReference type="EC" id="6.3.2.4"/>
    </reaction>
</comment>
<feature type="active site" evidence="5">
    <location>
        <position position="154"/>
    </location>
</feature>
<dbReference type="PROSITE" id="PS50975">
    <property type="entry name" value="ATP_GRASP"/>
    <property type="match status" value="1"/>
</dbReference>
<feature type="domain" description="ATP-grasp" evidence="8">
    <location>
        <begin position="104"/>
        <end position="311"/>
    </location>
</feature>
<keyword evidence="4" id="KW-0963">Cytoplasm</keyword>
<protein>
    <recommendedName>
        <fullName evidence="4">D-alanine--D-alanine ligase</fullName>
        <ecNumber evidence="4">6.3.2.4</ecNumber>
    </recommendedName>
    <alternativeName>
        <fullName evidence="4">D-Ala-D-Ala ligase</fullName>
    </alternativeName>
    <alternativeName>
        <fullName evidence="4">D-alanylalanine synthetase</fullName>
    </alternativeName>
</protein>
<accession>A0A7J5B1A3</accession>
<evidence type="ECO:0000256" key="1">
    <source>
        <dbReference type="ARBA" id="ARBA00010871"/>
    </source>
</evidence>
<dbReference type="InterPro" id="IPR005905">
    <property type="entry name" value="D_ala_D_ala"/>
</dbReference>
<dbReference type="RefSeq" id="WP_104254421.1">
    <property type="nucleotide sequence ID" value="NZ_WBJX01000003.1"/>
</dbReference>
<dbReference type="GO" id="GO:0008716">
    <property type="term" value="F:D-alanine-D-alanine ligase activity"/>
    <property type="evidence" value="ECO:0007669"/>
    <property type="project" value="UniProtKB-UniRule"/>
</dbReference>
<dbReference type="AlphaFoldDB" id="A0A7J5B1A3"/>
<keyword evidence="10" id="KW-1185">Reference proteome</keyword>
<proteinExistence type="inferred from homology"/>
<dbReference type="PIRSF" id="PIRSF039102">
    <property type="entry name" value="Ddl/VanB"/>
    <property type="match status" value="1"/>
</dbReference>
<dbReference type="SUPFAM" id="SSF56059">
    <property type="entry name" value="Glutathione synthetase ATP-binding domain-like"/>
    <property type="match status" value="1"/>
</dbReference>
<evidence type="ECO:0000313" key="9">
    <source>
        <dbReference type="EMBL" id="KAB1637694.1"/>
    </source>
</evidence>
<dbReference type="EMBL" id="WBJX01000003">
    <property type="protein sequence ID" value="KAB1637694.1"/>
    <property type="molecule type" value="Genomic_DNA"/>
</dbReference>
<sequence length="320" mass="33767">MSIEGLHVVILSGGISHERDVSLRSGRRVADALSRAGADVTIREPDASLLGFLEETQPDVVWPLLHGSSGENGALYSLLRAGRFPYVGSRPTSARLAWNKATAKAIAKRAGLATPPSIVLENSTFRELGAEAVMRLIARGIELPAVVKPVEGGSAQGVTSVTSFEELPQALVTAFTYDDTVIIEKRIEGREVMVGVLDLDGEPLALPAVEVVANNGVYDYEARYNAGETTYYAPARLSEDEAARVSDAALLAIASIGLSDIARADFIVDEAGVVWFLEADPIPGLTETSIVPLGIEADDSELSAIYAQLAAAAAARGPLE</sequence>
<dbReference type="UniPathway" id="UPA00219"/>
<comment type="cofactor">
    <cofactor evidence="6">
        <name>Mg(2+)</name>
        <dbReference type="ChEBI" id="CHEBI:18420"/>
    </cofactor>
    <cofactor evidence="6">
        <name>Mn(2+)</name>
        <dbReference type="ChEBI" id="CHEBI:29035"/>
    </cofactor>
    <text evidence="6">Binds 2 magnesium or manganese ions per subunit.</text>
</comment>
<dbReference type="Proteomes" id="UP000490386">
    <property type="component" value="Unassembled WGS sequence"/>
</dbReference>
<evidence type="ECO:0000256" key="5">
    <source>
        <dbReference type="PIRSR" id="PIRSR039102-1"/>
    </source>
</evidence>
<dbReference type="Gene3D" id="3.30.1490.20">
    <property type="entry name" value="ATP-grasp fold, A domain"/>
    <property type="match status" value="1"/>
</dbReference>
<comment type="subcellular location">
    <subcellularLocation>
        <location evidence="4">Cytoplasm</location>
    </subcellularLocation>
</comment>
<evidence type="ECO:0000256" key="4">
    <source>
        <dbReference type="HAMAP-Rule" id="MF_00047"/>
    </source>
</evidence>
<name>A0A7J5B1A3_9MICO</name>
<dbReference type="PANTHER" id="PTHR23132:SF23">
    <property type="entry name" value="D-ALANINE--D-ALANINE LIGASE B"/>
    <property type="match status" value="1"/>
</dbReference>
<dbReference type="InterPro" id="IPR013815">
    <property type="entry name" value="ATP_grasp_subdomain_1"/>
</dbReference>
<feature type="binding site" evidence="6">
    <location>
        <position position="265"/>
    </location>
    <ligand>
        <name>Mg(2+)</name>
        <dbReference type="ChEBI" id="CHEBI:18420"/>
        <label>1</label>
    </ligand>
</feature>
<dbReference type="OrthoDB" id="9813261at2"/>
<keyword evidence="4" id="KW-0573">Peptidoglycan synthesis</keyword>
<evidence type="ECO:0000256" key="2">
    <source>
        <dbReference type="ARBA" id="ARBA00022598"/>
    </source>
</evidence>
<dbReference type="GO" id="GO:0071555">
    <property type="term" value="P:cell wall organization"/>
    <property type="evidence" value="ECO:0007669"/>
    <property type="project" value="UniProtKB-KW"/>
</dbReference>
<evidence type="ECO:0000256" key="7">
    <source>
        <dbReference type="PROSITE-ProRule" id="PRU00409"/>
    </source>
</evidence>
<dbReference type="InterPro" id="IPR016185">
    <property type="entry name" value="PreATP-grasp_dom_sf"/>
</dbReference>
<dbReference type="GO" id="GO:0009252">
    <property type="term" value="P:peptidoglycan biosynthetic process"/>
    <property type="evidence" value="ECO:0007669"/>
    <property type="project" value="UniProtKB-UniRule"/>
</dbReference>
<comment type="pathway">
    <text evidence="4">Cell wall biogenesis; peptidoglycan biosynthesis.</text>
</comment>
<keyword evidence="4" id="KW-0133">Cell shape</keyword>
<keyword evidence="7" id="KW-0547">Nucleotide-binding</keyword>
<feature type="active site" evidence="5">
    <location>
        <position position="289"/>
    </location>
</feature>
<keyword evidence="7" id="KW-0067">ATP-binding</keyword>
<dbReference type="SUPFAM" id="SSF52440">
    <property type="entry name" value="PreATP-grasp domain"/>
    <property type="match status" value="1"/>
</dbReference>
<gene>
    <name evidence="4" type="primary">ddl</name>
    <name evidence="9" type="ORF">F8O03_10795</name>
</gene>
<keyword evidence="6" id="KW-0479">Metal-binding</keyword>
<dbReference type="Gene3D" id="3.40.50.20">
    <property type="match status" value="1"/>
</dbReference>
<dbReference type="InterPro" id="IPR011095">
    <property type="entry name" value="Dala_Dala_lig_C"/>
</dbReference>
<keyword evidence="2 4" id="KW-0436">Ligase</keyword>
<comment type="function">
    <text evidence="4">Cell wall formation.</text>
</comment>
<dbReference type="GO" id="GO:0008360">
    <property type="term" value="P:regulation of cell shape"/>
    <property type="evidence" value="ECO:0007669"/>
    <property type="project" value="UniProtKB-KW"/>
</dbReference>
<feature type="binding site" evidence="6">
    <location>
        <position position="278"/>
    </location>
    <ligand>
        <name>Mg(2+)</name>
        <dbReference type="ChEBI" id="CHEBI:18420"/>
        <label>2</label>
    </ligand>
</feature>
<dbReference type="InterPro" id="IPR011761">
    <property type="entry name" value="ATP-grasp"/>
</dbReference>
<dbReference type="GO" id="GO:0046872">
    <property type="term" value="F:metal ion binding"/>
    <property type="evidence" value="ECO:0007669"/>
    <property type="project" value="UniProtKB-KW"/>
</dbReference>
<comment type="caution">
    <text evidence="9">The sequence shown here is derived from an EMBL/GenBank/DDBJ whole genome shotgun (WGS) entry which is preliminary data.</text>
</comment>
<dbReference type="GO" id="GO:0005524">
    <property type="term" value="F:ATP binding"/>
    <property type="evidence" value="ECO:0007669"/>
    <property type="project" value="UniProtKB-UniRule"/>
</dbReference>
<comment type="similarity">
    <text evidence="1 4">Belongs to the D-alanine--D-alanine ligase family.</text>
</comment>
<keyword evidence="6" id="KW-0460">Magnesium</keyword>
<evidence type="ECO:0000256" key="3">
    <source>
        <dbReference type="ARBA" id="ARBA00023316"/>
    </source>
</evidence>
<evidence type="ECO:0000256" key="6">
    <source>
        <dbReference type="PIRSR" id="PIRSR039102-3"/>
    </source>
</evidence>
<feature type="active site" evidence="5">
    <location>
        <position position="18"/>
    </location>
</feature>
<feature type="binding site" evidence="6">
    <location>
        <position position="278"/>
    </location>
    <ligand>
        <name>Mg(2+)</name>
        <dbReference type="ChEBI" id="CHEBI:18420"/>
        <label>1</label>
    </ligand>
</feature>
<keyword evidence="3 4" id="KW-0961">Cell wall biogenesis/degradation</keyword>
<dbReference type="NCBIfam" id="NF002378">
    <property type="entry name" value="PRK01372.1"/>
    <property type="match status" value="1"/>
</dbReference>
<dbReference type="Pfam" id="PF07478">
    <property type="entry name" value="Dala_Dala_lig_C"/>
    <property type="match status" value="1"/>
</dbReference>
<keyword evidence="6" id="KW-0464">Manganese</keyword>
<dbReference type="Gene3D" id="3.30.470.20">
    <property type="entry name" value="ATP-grasp fold, B domain"/>
    <property type="match status" value="1"/>
</dbReference>